<sequence length="140" mass="16096">MTTPLGHEVMMQRLVGHSFSSAKFPLQWESIMYHTKRLTVQYKVKRGLTLWKEGYNSYALKDTTAKNSEYSFKDDPWRTITQKYYMKISALGEAKWKEIIQEVMNYLPKGWKNKTVAADGGAQRSGNGVADSDDDIEMSD</sequence>
<dbReference type="AlphaFoldDB" id="A0AA39JCK5"/>
<organism evidence="2 3">
    <name type="scientific">Armillaria tabescens</name>
    <name type="common">Ringless honey mushroom</name>
    <name type="synonym">Agaricus tabescens</name>
    <dbReference type="NCBI Taxonomy" id="1929756"/>
    <lineage>
        <taxon>Eukaryota</taxon>
        <taxon>Fungi</taxon>
        <taxon>Dikarya</taxon>
        <taxon>Basidiomycota</taxon>
        <taxon>Agaricomycotina</taxon>
        <taxon>Agaricomycetes</taxon>
        <taxon>Agaricomycetidae</taxon>
        <taxon>Agaricales</taxon>
        <taxon>Marasmiineae</taxon>
        <taxon>Physalacriaceae</taxon>
        <taxon>Desarmillaria</taxon>
    </lineage>
</organism>
<reference evidence="2" key="1">
    <citation type="submission" date="2023-06" db="EMBL/GenBank/DDBJ databases">
        <authorList>
            <consortium name="Lawrence Berkeley National Laboratory"/>
            <person name="Ahrendt S."/>
            <person name="Sahu N."/>
            <person name="Indic B."/>
            <person name="Wong-Bajracharya J."/>
            <person name="Merenyi Z."/>
            <person name="Ke H.-M."/>
            <person name="Monk M."/>
            <person name="Kocsube S."/>
            <person name="Drula E."/>
            <person name="Lipzen A."/>
            <person name="Balint B."/>
            <person name="Henrissat B."/>
            <person name="Andreopoulos B."/>
            <person name="Martin F.M."/>
            <person name="Harder C.B."/>
            <person name="Rigling D."/>
            <person name="Ford K.L."/>
            <person name="Foster G.D."/>
            <person name="Pangilinan J."/>
            <person name="Papanicolaou A."/>
            <person name="Barry K."/>
            <person name="LaButti K."/>
            <person name="Viragh M."/>
            <person name="Koriabine M."/>
            <person name="Yan M."/>
            <person name="Riley R."/>
            <person name="Champramary S."/>
            <person name="Plett K.L."/>
            <person name="Tsai I.J."/>
            <person name="Slot J."/>
            <person name="Sipos G."/>
            <person name="Plett J."/>
            <person name="Nagy L.G."/>
            <person name="Grigoriev I.V."/>
        </authorList>
    </citation>
    <scope>NUCLEOTIDE SEQUENCE</scope>
    <source>
        <strain evidence="2">CCBAS 213</strain>
    </source>
</reference>
<feature type="compositionally biased region" description="Acidic residues" evidence="1">
    <location>
        <begin position="131"/>
        <end position="140"/>
    </location>
</feature>
<accession>A0AA39JCK5</accession>
<name>A0AA39JCK5_ARMTA</name>
<dbReference type="EMBL" id="JAUEPS010000093">
    <property type="protein sequence ID" value="KAK0438849.1"/>
    <property type="molecule type" value="Genomic_DNA"/>
</dbReference>
<protein>
    <submittedName>
        <fullName evidence="2">Uncharacterized protein</fullName>
    </submittedName>
</protein>
<gene>
    <name evidence="2" type="ORF">EV420DRAFT_1486560</name>
</gene>
<evidence type="ECO:0000313" key="2">
    <source>
        <dbReference type="EMBL" id="KAK0438849.1"/>
    </source>
</evidence>
<keyword evidence="3" id="KW-1185">Reference proteome</keyword>
<comment type="caution">
    <text evidence="2">The sequence shown here is derived from an EMBL/GenBank/DDBJ whole genome shotgun (WGS) entry which is preliminary data.</text>
</comment>
<proteinExistence type="predicted"/>
<dbReference type="GeneID" id="85353961"/>
<dbReference type="Proteomes" id="UP001175211">
    <property type="component" value="Unassembled WGS sequence"/>
</dbReference>
<evidence type="ECO:0000313" key="3">
    <source>
        <dbReference type="Proteomes" id="UP001175211"/>
    </source>
</evidence>
<feature type="region of interest" description="Disordered" evidence="1">
    <location>
        <begin position="117"/>
        <end position="140"/>
    </location>
</feature>
<evidence type="ECO:0000256" key="1">
    <source>
        <dbReference type="SAM" id="MobiDB-lite"/>
    </source>
</evidence>
<dbReference type="RefSeq" id="XP_060323043.1">
    <property type="nucleotide sequence ID" value="XM_060470413.1"/>
</dbReference>